<reference evidence="2 3" key="1">
    <citation type="submission" date="2024-07" db="EMBL/GenBank/DDBJ databases">
        <title>Luteimonas salilacus sp. nov., isolated from the shore soil of Salt Lake in Tibet of China.</title>
        <authorList>
            <person name="Zhang X."/>
            <person name="Li A."/>
        </authorList>
    </citation>
    <scope>NUCLEOTIDE SEQUENCE [LARGE SCALE GENOMIC DNA]</scope>
    <source>
        <strain evidence="2 3">B3-2-R+30</strain>
    </source>
</reference>
<dbReference type="InterPro" id="IPR006311">
    <property type="entry name" value="TAT_signal"/>
</dbReference>
<comment type="caution">
    <text evidence="2">The sequence shown here is derived from an EMBL/GenBank/DDBJ whole genome shotgun (WGS) entry which is preliminary data.</text>
</comment>
<organism evidence="2 3">
    <name type="scientific">Luteimonas salinilitoris</name>
    <dbReference type="NCBI Taxonomy" id="3237697"/>
    <lineage>
        <taxon>Bacteria</taxon>
        <taxon>Pseudomonadati</taxon>
        <taxon>Pseudomonadota</taxon>
        <taxon>Gammaproteobacteria</taxon>
        <taxon>Lysobacterales</taxon>
        <taxon>Lysobacteraceae</taxon>
        <taxon>Luteimonas</taxon>
    </lineage>
</organism>
<dbReference type="Proteomes" id="UP001566331">
    <property type="component" value="Unassembled WGS sequence"/>
</dbReference>
<dbReference type="PROSITE" id="PS51318">
    <property type="entry name" value="TAT"/>
    <property type="match status" value="1"/>
</dbReference>
<dbReference type="NCBIfam" id="TIGR01409">
    <property type="entry name" value="TAT_signal_seq"/>
    <property type="match status" value="1"/>
</dbReference>
<keyword evidence="1" id="KW-0732">Signal</keyword>
<protein>
    <submittedName>
        <fullName evidence="2">Twin-arginine translocation signal domain-containing protein</fullName>
    </submittedName>
</protein>
<dbReference type="InterPro" id="IPR019546">
    <property type="entry name" value="TAT_signal_bac_arc"/>
</dbReference>
<keyword evidence="3" id="KW-1185">Reference proteome</keyword>
<gene>
    <name evidence="2" type="ORF">AB6713_17010</name>
</gene>
<dbReference type="EMBL" id="JBFWIC010000031">
    <property type="protein sequence ID" value="MEZ0476299.1"/>
    <property type="molecule type" value="Genomic_DNA"/>
</dbReference>
<sequence length="386" mass="42754">MNRHLSPPYSRRDFIKALTIAGGGAALGLPALAAARSGLHGMADGAAGDIATRAHDWNWLVGSWDVWHRRLKERLVGDTRWEEFPGRSALWLAMGGLGTIDDNVVDLPGGSYRGLTLRAFDPGTRRWSIWWLDGRNPTRIDPPVVGGFEGDVGTFIGRDTFKGRPITMRFRWRDIHGARPWWEQAFSGDDGASWEINWRNYFTRTDAEPLPLPMLADAPSDFDFLVGSWDVRHRRLRRRLVGSNDWDMFDGTLVNWPVLGGKGNVGDNVMNLPTGTIRGIGFRSFDPGTALWSSWWLDSRTPSTIAPPASGGFAGGVGTFIGDDTLDGRPVKTRVVWSHITARSARWEQSSSADGGATWEPNWISEFARKAQVRSGAIAHGLRPPQ</sequence>
<accession>A0ABV4HY57</accession>
<evidence type="ECO:0000313" key="3">
    <source>
        <dbReference type="Proteomes" id="UP001566331"/>
    </source>
</evidence>
<dbReference type="RefSeq" id="WP_370563457.1">
    <property type="nucleotide sequence ID" value="NZ_JBFWIB010000004.1"/>
</dbReference>
<evidence type="ECO:0000313" key="2">
    <source>
        <dbReference type="EMBL" id="MEZ0476299.1"/>
    </source>
</evidence>
<name>A0ABV4HY57_9GAMM</name>
<evidence type="ECO:0000256" key="1">
    <source>
        <dbReference type="ARBA" id="ARBA00022729"/>
    </source>
</evidence>
<proteinExistence type="predicted"/>